<comment type="caution">
    <text evidence="2">The sequence shown here is derived from an EMBL/GenBank/DDBJ whole genome shotgun (WGS) entry which is preliminary data.</text>
</comment>
<name>A0A923PHP4_9BACT</name>
<dbReference type="Proteomes" id="UP000650081">
    <property type="component" value="Unassembled WGS sequence"/>
</dbReference>
<dbReference type="NCBIfam" id="TIGR04183">
    <property type="entry name" value="Por_Secre_tail"/>
    <property type="match status" value="1"/>
</dbReference>
<evidence type="ECO:0000259" key="1">
    <source>
        <dbReference type="Pfam" id="PF18962"/>
    </source>
</evidence>
<sequence>MFPNPASERFNLQFEAPTAGDYLTRLVAPDGRVVREIKQTISGGSANVQWNIDGLASGVYLYQVSGNAGIQTGKVVIR</sequence>
<protein>
    <submittedName>
        <fullName evidence="2">T9SS type A sorting domain-containing protein</fullName>
    </submittedName>
</protein>
<feature type="domain" description="Secretion system C-terminal sorting" evidence="1">
    <location>
        <begin position="1"/>
        <end position="77"/>
    </location>
</feature>
<dbReference type="EMBL" id="JACSIT010000067">
    <property type="protein sequence ID" value="MBC6993479.1"/>
    <property type="molecule type" value="Genomic_DNA"/>
</dbReference>
<dbReference type="RefSeq" id="WP_187465583.1">
    <property type="nucleotide sequence ID" value="NZ_JACSIT010000067.1"/>
</dbReference>
<evidence type="ECO:0000313" key="3">
    <source>
        <dbReference type="Proteomes" id="UP000650081"/>
    </source>
</evidence>
<gene>
    <name evidence="2" type="ORF">H9S92_04865</name>
</gene>
<reference evidence="2" key="1">
    <citation type="submission" date="2020-08" db="EMBL/GenBank/DDBJ databases">
        <title>Lewinella bacteria from marine environments.</title>
        <authorList>
            <person name="Zhong Y."/>
        </authorList>
    </citation>
    <scope>NUCLEOTIDE SEQUENCE</scope>
    <source>
        <strain evidence="2">KCTC 42187</strain>
    </source>
</reference>
<dbReference type="InterPro" id="IPR026444">
    <property type="entry name" value="Secre_tail"/>
</dbReference>
<organism evidence="2 3">
    <name type="scientific">Neolewinella lacunae</name>
    <dbReference type="NCBI Taxonomy" id="1517758"/>
    <lineage>
        <taxon>Bacteria</taxon>
        <taxon>Pseudomonadati</taxon>
        <taxon>Bacteroidota</taxon>
        <taxon>Saprospiria</taxon>
        <taxon>Saprospirales</taxon>
        <taxon>Lewinellaceae</taxon>
        <taxon>Neolewinella</taxon>
    </lineage>
</organism>
<accession>A0A923PHP4</accession>
<proteinExistence type="predicted"/>
<evidence type="ECO:0000313" key="2">
    <source>
        <dbReference type="EMBL" id="MBC6993479.1"/>
    </source>
</evidence>
<dbReference type="AlphaFoldDB" id="A0A923PHP4"/>
<dbReference type="Pfam" id="PF18962">
    <property type="entry name" value="Por_Secre_tail"/>
    <property type="match status" value="1"/>
</dbReference>
<keyword evidence="3" id="KW-1185">Reference proteome</keyword>